<dbReference type="EMBL" id="PGGS01000382">
    <property type="protein sequence ID" value="PNH04514.1"/>
    <property type="molecule type" value="Genomic_DNA"/>
</dbReference>
<organism evidence="2 3">
    <name type="scientific">Tetrabaena socialis</name>
    <dbReference type="NCBI Taxonomy" id="47790"/>
    <lineage>
        <taxon>Eukaryota</taxon>
        <taxon>Viridiplantae</taxon>
        <taxon>Chlorophyta</taxon>
        <taxon>core chlorophytes</taxon>
        <taxon>Chlorophyceae</taxon>
        <taxon>CS clade</taxon>
        <taxon>Chlamydomonadales</taxon>
        <taxon>Tetrabaenaceae</taxon>
        <taxon>Tetrabaena</taxon>
    </lineage>
</organism>
<evidence type="ECO:0000256" key="1">
    <source>
        <dbReference type="SAM" id="MobiDB-lite"/>
    </source>
</evidence>
<comment type="caution">
    <text evidence="2">The sequence shown here is derived from an EMBL/GenBank/DDBJ whole genome shotgun (WGS) entry which is preliminary data.</text>
</comment>
<feature type="compositionally biased region" description="Basic and acidic residues" evidence="1">
    <location>
        <begin position="125"/>
        <end position="135"/>
    </location>
</feature>
<feature type="non-terminal residue" evidence="2">
    <location>
        <position position="135"/>
    </location>
</feature>
<feature type="non-terminal residue" evidence="2">
    <location>
        <position position="1"/>
    </location>
</feature>
<protein>
    <submittedName>
        <fullName evidence="2">Uncharacterized protein</fullName>
    </submittedName>
</protein>
<accession>A0A2J7ZW72</accession>
<proteinExistence type="predicted"/>
<reference evidence="2 3" key="1">
    <citation type="journal article" date="2017" name="Mol. Biol. Evol.">
        <title>The 4-celled Tetrabaena socialis nuclear genome reveals the essential components for genetic control of cell number at the origin of multicellularity in the volvocine lineage.</title>
        <authorList>
            <person name="Featherston J."/>
            <person name="Arakaki Y."/>
            <person name="Hanschen E.R."/>
            <person name="Ferris P.J."/>
            <person name="Michod R.E."/>
            <person name="Olson B.J.S.C."/>
            <person name="Nozaki H."/>
            <person name="Durand P.M."/>
        </authorList>
    </citation>
    <scope>NUCLEOTIDE SEQUENCE [LARGE SCALE GENOMIC DNA]</scope>
    <source>
        <strain evidence="2 3">NIES-571</strain>
    </source>
</reference>
<feature type="region of interest" description="Disordered" evidence="1">
    <location>
        <begin position="108"/>
        <end position="135"/>
    </location>
</feature>
<dbReference type="Proteomes" id="UP000236333">
    <property type="component" value="Unassembled WGS sequence"/>
</dbReference>
<name>A0A2J7ZW72_9CHLO</name>
<evidence type="ECO:0000313" key="2">
    <source>
        <dbReference type="EMBL" id="PNH04514.1"/>
    </source>
</evidence>
<evidence type="ECO:0000313" key="3">
    <source>
        <dbReference type="Proteomes" id="UP000236333"/>
    </source>
</evidence>
<dbReference type="AlphaFoldDB" id="A0A2J7ZW72"/>
<sequence length="135" mass="14981">QARRAPPAPLPSRCPRRCATWCYGKAWSWGTQPTRCSASCRARRARGLSASSAMARWIERRTMSMPYCARCCRTCSLICMERDTAGSCARSRQWRVARVSFQSEAKAARESAKAQGQSRVSAQREGAEKGQKGST</sequence>
<keyword evidence="3" id="KW-1185">Reference proteome</keyword>
<gene>
    <name evidence="2" type="ORF">TSOC_009312</name>
</gene>